<feature type="binding site" evidence="9">
    <location>
        <begin position="156"/>
        <end position="157"/>
    </location>
    <ligand>
        <name>S-adenosyl-L-methionine</name>
        <dbReference type="ChEBI" id="CHEBI:59789"/>
    </ligand>
</feature>
<accession>A0A0W0DGG8</accession>
<organism evidence="10 11">
    <name type="scientific">Candida glabrata</name>
    <name type="common">Yeast</name>
    <name type="synonym">Torulopsis glabrata</name>
    <dbReference type="NCBI Taxonomy" id="5478"/>
    <lineage>
        <taxon>Eukaryota</taxon>
        <taxon>Fungi</taxon>
        <taxon>Dikarya</taxon>
        <taxon>Ascomycota</taxon>
        <taxon>Saccharomycotina</taxon>
        <taxon>Saccharomycetes</taxon>
        <taxon>Saccharomycetales</taxon>
        <taxon>Saccharomycetaceae</taxon>
        <taxon>Nakaseomyces</taxon>
    </lineage>
</organism>
<feature type="binding site" evidence="9">
    <location>
        <position position="100"/>
    </location>
    <ligand>
        <name>S-adenosyl-L-methionine</name>
        <dbReference type="ChEBI" id="CHEBI:59789"/>
    </ligand>
</feature>
<dbReference type="EC" id="2.1.1.233" evidence="3 8"/>
<dbReference type="VEuPathDB" id="FungiDB:GW608_F02893"/>
<name>A0A0W0DGG8_CANGB</name>
<dbReference type="PANTHER" id="PTHR13600:SF21">
    <property type="entry name" value="LEUCINE CARBOXYL METHYLTRANSFERASE 1"/>
    <property type="match status" value="1"/>
</dbReference>
<dbReference type="Pfam" id="PF04072">
    <property type="entry name" value="LCM"/>
    <property type="match status" value="1"/>
</dbReference>
<evidence type="ECO:0000256" key="9">
    <source>
        <dbReference type="PIRSR" id="PIRSR016305-1"/>
    </source>
</evidence>
<proteinExistence type="inferred from homology"/>
<protein>
    <recommendedName>
        <fullName evidence="4 8">Leucine carboxyl methyltransferase 1</fullName>
        <ecNumber evidence="3 8">2.1.1.233</ecNumber>
    </recommendedName>
</protein>
<dbReference type="GO" id="GO:0032259">
    <property type="term" value="P:methylation"/>
    <property type="evidence" value="ECO:0007669"/>
    <property type="project" value="UniProtKB-KW"/>
</dbReference>
<keyword evidence="5 8" id="KW-0489">Methyltransferase</keyword>
<dbReference type="InterPro" id="IPR029063">
    <property type="entry name" value="SAM-dependent_MTases_sf"/>
</dbReference>
<comment type="catalytic activity">
    <reaction evidence="1 8">
        <text>[phosphatase 2A protein]-C-terminal L-leucine + S-adenosyl-L-methionine = [phosphatase 2A protein]-C-terminal L-leucine methyl ester + S-adenosyl-L-homocysteine</text>
        <dbReference type="Rhea" id="RHEA:48544"/>
        <dbReference type="Rhea" id="RHEA-COMP:12134"/>
        <dbReference type="Rhea" id="RHEA-COMP:12135"/>
        <dbReference type="ChEBI" id="CHEBI:57856"/>
        <dbReference type="ChEBI" id="CHEBI:59789"/>
        <dbReference type="ChEBI" id="CHEBI:90516"/>
        <dbReference type="ChEBI" id="CHEBI:90517"/>
        <dbReference type="EC" id="2.1.1.233"/>
    </reaction>
</comment>
<evidence type="ECO:0000256" key="8">
    <source>
        <dbReference type="PIRNR" id="PIRNR016305"/>
    </source>
</evidence>
<evidence type="ECO:0000256" key="5">
    <source>
        <dbReference type="ARBA" id="ARBA00022603"/>
    </source>
</evidence>
<sequence>MELAVQRTDTDALSSKVSAIHTKYLSGGISQQFAYEEVYGEYLASLRQVSRRVFGKCRYSGASFPVMNYGTYLRTVAIDERVLEFLQCNGGSQVQIVNIGCGSDLRMVSVLAKHSNVKYIDLDFKESVELKRQVLEKSSTLSSYLKNDNYVLRSCDLRDVPDTLELLNEECKPELPTLIISECVLCYMPEKETQSLIDGIIRLFKNGSWVSYDPMGGSDKNDRFGVIMQQNLRDSRQLEMPTLLINNSPEIYASRWTPNSEGQFETVVTDMWTYYNDKVPAEEKQRIKRLQFLDELEELKVMQSHYVIFFCKWNANPN</sequence>
<dbReference type="GO" id="GO:0065003">
    <property type="term" value="P:protein-containing complex assembly"/>
    <property type="evidence" value="ECO:0007669"/>
    <property type="project" value="EnsemblFungi"/>
</dbReference>
<feature type="binding site" evidence="9">
    <location>
        <position position="182"/>
    </location>
    <ligand>
        <name>S-adenosyl-L-methionine</name>
        <dbReference type="ChEBI" id="CHEBI:59789"/>
    </ligand>
</feature>
<dbReference type="PANTHER" id="PTHR13600">
    <property type="entry name" value="LEUCINE CARBOXYL METHYLTRANSFERASE"/>
    <property type="match status" value="1"/>
</dbReference>
<evidence type="ECO:0000256" key="7">
    <source>
        <dbReference type="ARBA" id="ARBA00022691"/>
    </source>
</evidence>
<dbReference type="GO" id="GO:0010506">
    <property type="term" value="P:regulation of autophagy"/>
    <property type="evidence" value="ECO:0007669"/>
    <property type="project" value="EnsemblFungi"/>
</dbReference>
<dbReference type="VEuPathDB" id="FungiDB:B1J91_F03201g"/>
<comment type="function">
    <text evidence="8">Methylates the carboxyl group of the C-terminal leucine residue of protein phosphatase 2A catalytic subunits to form alpha-leucine ester residues.</text>
</comment>
<evidence type="ECO:0000313" key="10">
    <source>
        <dbReference type="EMBL" id="KTB12333.1"/>
    </source>
</evidence>
<comment type="similarity">
    <text evidence="2 8">Belongs to the methyltransferase superfamily. LCMT family.</text>
</comment>
<evidence type="ECO:0000256" key="4">
    <source>
        <dbReference type="ARBA" id="ARBA00017497"/>
    </source>
</evidence>
<keyword evidence="6 8" id="KW-0808">Transferase</keyword>
<dbReference type="AlphaFoldDB" id="A0A0W0DGG8"/>
<dbReference type="InterPro" id="IPR007213">
    <property type="entry name" value="Ppm1/Ppm2/Tcmp"/>
</dbReference>
<dbReference type="PIRSF" id="PIRSF016305">
    <property type="entry name" value="LCM_mtfrase"/>
    <property type="match status" value="1"/>
</dbReference>
<dbReference type="VEuPathDB" id="FungiDB:CAGL0F03201g"/>
<gene>
    <name evidence="10" type="ORF">AO440_001234</name>
</gene>
<evidence type="ECO:0000256" key="3">
    <source>
        <dbReference type="ARBA" id="ARBA00012834"/>
    </source>
</evidence>
<dbReference type="VEuPathDB" id="FungiDB:GWK60_F02915"/>
<dbReference type="Proteomes" id="UP000054886">
    <property type="component" value="Unassembled WGS sequence"/>
</dbReference>
<evidence type="ECO:0000256" key="1">
    <source>
        <dbReference type="ARBA" id="ARBA00000724"/>
    </source>
</evidence>
<dbReference type="InterPro" id="IPR016651">
    <property type="entry name" value="LCMT1"/>
</dbReference>
<keyword evidence="7 8" id="KW-0949">S-adenosyl-L-methionine</keyword>
<feature type="binding site" evidence="9">
    <location>
        <position position="74"/>
    </location>
    <ligand>
        <name>S-adenosyl-L-methionine</name>
        <dbReference type="ChEBI" id="CHEBI:59789"/>
    </ligand>
</feature>
<dbReference type="SUPFAM" id="SSF53335">
    <property type="entry name" value="S-adenosyl-L-methionine-dependent methyltransferases"/>
    <property type="match status" value="1"/>
</dbReference>
<evidence type="ECO:0000256" key="6">
    <source>
        <dbReference type="ARBA" id="ARBA00022679"/>
    </source>
</evidence>
<dbReference type="GO" id="GO:0018423">
    <property type="term" value="F:protein C-terminal leucine carboxyl O-methyltransferase activity"/>
    <property type="evidence" value="ECO:0007669"/>
    <property type="project" value="UniProtKB-EC"/>
</dbReference>
<comment type="caution">
    <text evidence="10">The sequence shown here is derived from an EMBL/GenBank/DDBJ whole genome shotgun (WGS) entry which is preliminary data.</text>
</comment>
<evidence type="ECO:0000313" key="11">
    <source>
        <dbReference type="Proteomes" id="UP000054886"/>
    </source>
</evidence>
<dbReference type="VEuPathDB" id="FungiDB:GVI51_F02915"/>
<dbReference type="Gene3D" id="3.40.50.150">
    <property type="entry name" value="Vaccinia Virus protein VP39"/>
    <property type="match status" value="1"/>
</dbReference>
<dbReference type="EMBL" id="LLZZ01000022">
    <property type="protein sequence ID" value="KTB12333.1"/>
    <property type="molecule type" value="Genomic_DNA"/>
</dbReference>
<evidence type="ECO:0000256" key="2">
    <source>
        <dbReference type="ARBA" id="ARBA00010703"/>
    </source>
</evidence>
<reference evidence="10 11" key="1">
    <citation type="submission" date="2015-10" db="EMBL/GenBank/DDBJ databases">
        <title>Draft genomes sequences of Candida glabrata isolates 1A, 1B, 2A, 2B, 3A and 3B.</title>
        <authorList>
            <person name="Haavelsrud O.E."/>
            <person name="Gaustad P."/>
        </authorList>
    </citation>
    <scope>NUCLEOTIDE SEQUENCE [LARGE SCALE GENOMIC DNA]</scope>
    <source>
        <strain evidence="10">910700640</strain>
    </source>
</reference>